<feature type="domain" description="HTH lysR-type" evidence="6">
    <location>
        <begin position="1"/>
        <end position="59"/>
    </location>
</feature>
<dbReference type="EMBL" id="RXFT01000012">
    <property type="protein sequence ID" value="RUR70302.1"/>
    <property type="molecule type" value="Genomic_DNA"/>
</dbReference>
<dbReference type="PANTHER" id="PTHR30537:SF5">
    <property type="entry name" value="HTH-TYPE TRANSCRIPTIONAL ACTIVATOR TTDR-RELATED"/>
    <property type="match status" value="1"/>
</dbReference>
<protein>
    <submittedName>
        <fullName evidence="7">LysR family transcriptional regulator</fullName>
    </submittedName>
</protein>
<dbReference type="RefSeq" id="WP_126024404.1">
    <property type="nucleotide sequence ID" value="NZ_RXFT01000012.1"/>
</dbReference>
<evidence type="ECO:0000313" key="8">
    <source>
        <dbReference type="Proteomes" id="UP000281118"/>
    </source>
</evidence>
<dbReference type="Pfam" id="PF00126">
    <property type="entry name" value="HTH_1"/>
    <property type="match status" value="1"/>
</dbReference>
<dbReference type="Proteomes" id="UP000281118">
    <property type="component" value="Unassembled WGS sequence"/>
</dbReference>
<feature type="compositionally biased region" description="Pro residues" evidence="5">
    <location>
        <begin position="304"/>
        <end position="314"/>
    </location>
</feature>
<dbReference type="InterPro" id="IPR000847">
    <property type="entry name" value="LysR_HTH_N"/>
</dbReference>
<keyword evidence="4" id="KW-0804">Transcription</keyword>
<keyword evidence="3" id="KW-0238">DNA-binding</keyword>
<reference evidence="7 8" key="1">
    <citation type="submission" date="2018-12" db="EMBL/GenBank/DDBJ databases">
        <title>The genome sequences of Variovorax guangxiensis DSM 27352.</title>
        <authorList>
            <person name="Gao J."/>
            <person name="Sun J."/>
        </authorList>
    </citation>
    <scope>NUCLEOTIDE SEQUENCE [LARGE SCALE GENOMIC DNA]</scope>
    <source>
        <strain evidence="7 8">DSM 27352</strain>
    </source>
</reference>
<comment type="caution">
    <text evidence="7">The sequence shown here is derived from an EMBL/GenBank/DDBJ whole genome shotgun (WGS) entry which is preliminary data.</text>
</comment>
<dbReference type="InterPro" id="IPR058163">
    <property type="entry name" value="LysR-type_TF_proteobact-type"/>
</dbReference>
<dbReference type="InterPro" id="IPR005119">
    <property type="entry name" value="LysR_subst-bd"/>
</dbReference>
<keyword evidence="2" id="KW-0805">Transcription regulation</keyword>
<dbReference type="GO" id="GO:0006351">
    <property type="term" value="P:DNA-templated transcription"/>
    <property type="evidence" value="ECO:0007669"/>
    <property type="project" value="TreeGrafter"/>
</dbReference>
<dbReference type="GO" id="GO:0043565">
    <property type="term" value="F:sequence-specific DNA binding"/>
    <property type="evidence" value="ECO:0007669"/>
    <property type="project" value="TreeGrafter"/>
</dbReference>
<evidence type="ECO:0000313" key="7">
    <source>
        <dbReference type="EMBL" id="RUR70302.1"/>
    </source>
</evidence>
<feature type="compositionally biased region" description="Low complexity" evidence="5">
    <location>
        <begin position="319"/>
        <end position="331"/>
    </location>
</feature>
<dbReference type="Pfam" id="PF03466">
    <property type="entry name" value="LysR_substrate"/>
    <property type="match status" value="1"/>
</dbReference>
<evidence type="ECO:0000256" key="1">
    <source>
        <dbReference type="ARBA" id="ARBA00009437"/>
    </source>
</evidence>
<feature type="region of interest" description="Disordered" evidence="5">
    <location>
        <begin position="304"/>
        <end position="340"/>
    </location>
</feature>
<accession>A0A433MR79</accession>
<dbReference type="Gene3D" id="1.10.10.10">
    <property type="entry name" value="Winged helix-like DNA-binding domain superfamily/Winged helix DNA-binding domain"/>
    <property type="match status" value="1"/>
</dbReference>
<evidence type="ECO:0000259" key="6">
    <source>
        <dbReference type="PROSITE" id="PS50931"/>
    </source>
</evidence>
<dbReference type="AlphaFoldDB" id="A0A433MR79"/>
<evidence type="ECO:0000256" key="2">
    <source>
        <dbReference type="ARBA" id="ARBA00023015"/>
    </source>
</evidence>
<evidence type="ECO:0000256" key="5">
    <source>
        <dbReference type="SAM" id="MobiDB-lite"/>
    </source>
</evidence>
<dbReference type="SUPFAM" id="SSF46785">
    <property type="entry name" value="Winged helix' DNA-binding domain"/>
    <property type="match status" value="1"/>
</dbReference>
<evidence type="ECO:0000256" key="4">
    <source>
        <dbReference type="ARBA" id="ARBA00023163"/>
    </source>
</evidence>
<dbReference type="InterPro" id="IPR036388">
    <property type="entry name" value="WH-like_DNA-bd_sf"/>
</dbReference>
<dbReference type="CDD" id="cd08422">
    <property type="entry name" value="PBP2_CrgA_like"/>
    <property type="match status" value="1"/>
</dbReference>
<dbReference type="OrthoDB" id="8837479at2"/>
<evidence type="ECO:0000256" key="3">
    <source>
        <dbReference type="ARBA" id="ARBA00023125"/>
    </source>
</evidence>
<dbReference type="InterPro" id="IPR036390">
    <property type="entry name" value="WH_DNA-bd_sf"/>
</dbReference>
<organism evidence="7 8">
    <name type="scientific">Variovorax guangxiensis</name>
    <dbReference type="NCBI Taxonomy" id="1775474"/>
    <lineage>
        <taxon>Bacteria</taxon>
        <taxon>Pseudomonadati</taxon>
        <taxon>Pseudomonadota</taxon>
        <taxon>Betaproteobacteria</taxon>
        <taxon>Burkholderiales</taxon>
        <taxon>Comamonadaceae</taxon>
        <taxon>Variovorax</taxon>
    </lineage>
</organism>
<name>A0A433MR79_9BURK</name>
<sequence>MDGLDLIKTFREVAFRRSFSRAAISLGMSKATVSRYVAELEARSGVRLLNRSTRSLSLTDAGQVLLERSTQLVTMAENTLNDLQAHGSHPRGRLRMSAPHGLIAGWLSDVIAGFIKLYPDVYVSLVFTNDDLDLIEEGIDIHLTGGRIDDMNLIVRRLVQFDMVVCAAPSYWAQRGMPQVPEDLSRHDVLSFSAKQTTNLPFETDGEPYEVPVHSRMEANDAVALIELALRGVGVAYVPEPLAQSHLERGALVPVLRDHMPREHWLYAAYSQRRHNSAAMRAMLDYLEQSMDALTEGPALPPPMPVTVAPPPPVTCALSKAQGAARATASAGRKDRPPRQ</sequence>
<dbReference type="FunFam" id="1.10.10.10:FF:000001">
    <property type="entry name" value="LysR family transcriptional regulator"/>
    <property type="match status" value="1"/>
</dbReference>
<dbReference type="PANTHER" id="PTHR30537">
    <property type="entry name" value="HTH-TYPE TRANSCRIPTIONAL REGULATOR"/>
    <property type="match status" value="1"/>
</dbReference>
<dbReference type="Gene3D" id="3.40.190.290">
    <property type="match status" value="1"/>
</dbReference>
<comment type="similarity">
    <text evidence="1">Belongs to the LysR transcriptional regulatory family.</text>
</comment>
<dbReference type="GO" id="GO:0003700">
    <property type="term" value="F:DNA-binding transcription factor activity"/>
    <property type="evidence" value="ECO:0007669"/>
    <property type="project" value="InterPro"/>
</dbReference>
<dbReference type="SUPFAM" id="SSF53850">
    <property type="entry name" value="Periplasmic binding protein-like II"/>
    <property type="match status" value="1"/>
</dbReference>
<gene>
    <name evidence="7" type="ORF">EJP67_24920</name>
</gene>
<dbReference type="PROSITE" id="PS50931">
    <property type="entry name" value="HTH_LYSR"/>
    <property type="match status" value="1"/>
</dbReference>
<proteinExistence type="inferred from homology"/>